<dbReference type="PROSITE" id="PS50940">
    <property type="entry name" value="CHIT_BIND_II"/>
    <property type="match status" value="1"/>
</dbReference>
<evidence type="ECO:0000256" key="5">
    <source>
        <dbReference type="ARBA" id="ARBA00023180"/>
    </source>
</evidence>
<comment type="caution">
    <text evidence="7">The sequence shown here is derived from an EMBL/GenBank/DDBJ whole genome shotgun (WGS) entry which is preliminary data.</text>
</comment>
<dbReference type="GO" id="GO:0008061">
    <property type="term" value="F:chitin binding"/>
    <property type="evidence" value="ECO:0007669"/>
    <property type="project" value="UniProtKB-KW"/>
</dbReference>
<keyword evidence="8" id="KW-1185">Reference proteome</keyword>
<dbReference type="Proteomes" id="UP000622552">
    <property type="component" value="Unassembled WGS sequence"/>
</dbReference>
<proteinExistence type="predicted"/>
<dbReference type="AlphaFoldDB" id="A0A8J7KFF7"/>
<evidence type="ECO:0000256" key="1">
    <source>
        <dbReference type="ARBA" id="ARBA00022669"/>
    </source>
</evidence>
<dbReference type="GO" id="GO:0005576">
    <property type="term" value="C:extracellular region"/>
    <property type="evidence" value="ECO:0007669"/>
    <property type="project" value="InterPro"/>
</dbReference>
<keyword evidence="4" id="KW-1015">Disulfide bond</keyword>
<dbReference type="SUPFAM" id="SSF57625">
    <property type="entry name" value="Invertebrate chitin-binding proteins"/>
    <property type="match status" value="1"/>
</dbReference>
<dbReference type="RefSeq" id="WP_197003151.1">
    <property type="nucleotide sequence ID" value="NZ_BONS01000001.1"/>
</dbReference>
<dbReference type="Gene3D" id="2.170.140.10">
    <property type="entry name" value="Chitin binding domain"/>
    <property type="match status" value="1"/>
</dbReference>
<gene>
    <name evidence="7" type="ORF">IW245_002319</name>
</gene>
<dbReference type="InterPro" id="IPR002557">
    <property type="entry name" value="Chitin-bd_dom"/>
</dbReference>
<dbReference type="SMART" id="SM00494">
    <property type="entry name" value="ChtBD2"/>
    <property type="match status" value="1"/>
</dbReference>
<dbReference type="EMBL" id="JADOUF010000001">
    <property type="protein sequence ID" value="MBG6136125.1"/>
    <property type="molecule type" value="Genomic_DNA"/>
</dbReference>
<keyword evidence="1" id="KW-0147">Chitin-binding</keyword>
<accession>A0A8J7KFF7</accession>
<evidence type="ECO:0000256" key="3">
    <source>
        <dbReference type="ARBA" id="ARBA00022737"/>
    </source>
</evidence>
<dbReference type="InterPro" id="IPR051940">
    <property type="entry name" value="Chitin_bind-dev_reg"/>
</dbReference>
<evidence type="ECO:0000259" key="6">
    <source>
        <dbReference type="PROSITE" id="PS50940"/>
    </source>
</evidence>
<dbReference type="InterPro" id="IPR036508">
    <property type="entry name" value="Chitin-bd_dom_sf"/>
</dbReference>
<feature type="domain" description="Chitin-binding type-2" evidence="6">
    <location>
        <begin position="3"/>
        <end position="60"/>
    </location>
</feature>
<evidence type="ECO:0000313" key="7">
    <source>
        <dbReference type="EMBL" id="MBG6136125.1"/>
    </source>
</evidence>
<dbReference type="PANTHER" id="PTHR23301:SF0">
    <property type="entry name" value="CHITIN-BINDING TYPE-2 DOMAIN-CONTAINING PROTEIN-RELATED"/>
    <property type="match status" value="1"/>
</dbReference>
<protein>
    <recommendedName>
        <fullName evidence="6">Chitin-binding type-2 domain-containing protein</fullName>
    </recommendedName>
</protein>
<evidence type="ECO:0000256" key="4">
    <source>
        <dbReference type="ARBA" id="ARBA00023157"/>
    </source>
</evidence>
<reference evidence="7" key="1">
    <citation type="submission" date="2020-11" db="EMBL/GenBank/DDBJ databases">
        <title>Sequencing the genomes of 1000 actinobacteria strains.</title>
        <authorList>
            <person name="Klenk H.-P."/>
        </authorList>
    </citation>
    <scope>NUCLEOTIDE SEQUENCE</scope>
    <source>
        <strain evidence="7">DSM 45356</strain>
    </source>
</reference>
<keyword evidence="2" id="KW-0732">Signal</keyword>
<evidence type="ECO:0000313" key="8">
    <source>
        <dbReference type="Proteomes" id="UP000622552"/>
    </source>
</evidence>
<keyword evidence="3" id="KW-0677">Repeat</keyword>
<sequence length="65" mass="7181">MSDYDCTGHADGNYVHPDDCTKFISCVAEKYAYEMDCPAGLHYHHPTDRCEWPEIAGCVTGQPAG</sequence>
<dbReference type="PANTHER" id="PTHR23301">
    <property type="entry name" value="CHITIN BINDING PERITROPHIN-A"/>
    <property type="match status" value="1"/>
</dbReference>
<name>A0A8J7KFF7_9ACTN</name>
<keyword evidence="5" id="KW-0325">Glycoprotein</keyword>
<evidence type="ECO:0000256" key="2">
    <source>
        <dbReference type="ARBA" id="ARBA00022729"/>
    </source>
</evidence>
<dbReference type="Pfam" id="PF01607">
    <property type="entry name" value="CBM_14"/>
    <property type="match status" value="1"/>
</dbReference>
<organism evidence="7 8">
    <name type="scientific">Longispora fulva</name>
    <dbReference type="NCBI Taxonomy" id="619741"/>
    <lineage>
        <taxon>Bacteria</taxon>
        <taxon>Bacillati</taxon>
        <taxon>Actinomycetota</taxon>
        <taxon>Actinomycetes</taxon>
        <taxon>Micromonosporales</taxon>
        <taxon>Micromonosporaceae</taxon>
        <taxon>Longispora</taxon>
    </lineage>
</organism>